<dbReference type="SUPFAM" id="SSF52172">
    <property type="entry name" value="CheY-like"/>
    <property type="match status" value="1"/>
</dbReference>
<sequence length="127" mass="14462">MPFRRILLIDDDTEDHEIFKTALDLVSKTAECKTSTNAREALAMLISKQLNPDVIFLDLNMPIMSGQDFLREVKMRSETQHIPVIIISTSSHAATVKLMKEMGAMDFITKPDRFDKLVEILKPIITE</sequence>
<dbReference type="EMBL" id="QMFY01000002">
    <property type="protein sequence ID" value="RAW02034.1"/>
    <property type="molecule type" value="Genomic_DNA"/>
</dbReference>
<evidence type="ECO:0000313" key="3">
    <source>
        <dbReference type="EMBL" id="RAW02034.1"/>
    </source>
</evidence>
<dbReference type="InterPro" id="IPR011006">
    <property type="entry name" value="CheY-like_superfamily"/>
</dbReference>
<dbReference type="InterPro" id="IPR052893">
    <property type="entry name" value="TCS_response_regulator"/>
</dbReference>
<reference evidence="3 4" key="1">
    <citation type="submission" date="2018-06" db="EMBL/GenBank/DDBJ databases">
        <title>Chryseolinea flavus sp. nov., a member of the phylum Bacteroidetes isolated from soil.</title>
        <authorList>
            <person name="Li Y."/>
            <person name="Wang J."/>
        </authorList>
    </citation>
    <scope>NUCLEOTIDE SEQUENCE [LARGE SCALE GENOMIC DNA]</scope>
    <source>
        <strain evidence="3 4">SDU1-6</strain>
    </source>
</reference>
<gene>
    <name evidence="3" type="ORF">DQQ10_05625</name>
</gene>
<dbReference type="Gene3D" id="3.40.50.2300">
    <property type="match status" value="1"/>
</dbReference>
<dbReference type="RefSeq" id="WP_112745858.1">
    <property type="nucleotide sequence ID" value="NZ_QMFY01000002.1"/>
</dbReference>
<dbReference type="AlphaFoldDB" id="A0A364Y7B9"/>
<proteinExistence type="predicted"/>
<feature type="domain" description="Response regulatory" evidence="2">
    <location>
        <begin position="5"/>
        <end position="125"/>
    </location>
</feature>
<accession>A0A364Y7B9</accession>
<evidence type="ECO:0000256" key="1">
    <source>
        <dbReference type="PROSITE-ProRule" id="PRU00169"/>
    </source>
</evidence>
<dbReference type="PROSITE" id="PS50110">
    <property type="entry name" value="RESPONSE_REGULATORY"/>
    <property type="match status" value="1"/>
</dbReference>
<organism evidence="3 4">
    <name type="scientific">Pseudochryseolinea flava</name>
    <dbReference type="NCBI Taxonomy" id="2059302"/>
    <lineage>
        <taxon>Bacteria</taxon>
        <taxon>Pseudomonadati</taxon>
        <taxon>Bacteroidota</taxon>
        <taxon>Cytophagia</taxon>
        <taxon>Cytophagales</taxon>
        <taxon>Fulvivirgaceae</taxon>
        <taxon>Pseudochryseolinea</taxon>
    </lineage>
</organism>
<dbReference type="Proteomes" id="UP000251889">
    <property type="component" value="Unassembled WGS sequence"/>
</dbReference>
<comment type="caution">
    <text evidence="3">The sequence shown here is derived from an EMBL/GenBank/DDBJ whole genome shotgun (WGS) entry which is preliminary data.</text>
</comment>
<dbReference type="GO" id="GO:0000160">
    <property type="term" value="P:phosphorelay signal transduction system"/>
    <property type="evidence" value="ECO:0007669"/>
    <property type="project" value="InterPro"/>
</dbReference>
<dbReference type="PANTHER" id="PTHR44520:SF2">
    <property type="entry name" value="RESPONSE REGULATOR RCP1"/>
    <property type="match status" value="1"/>
</dbReference>
<dbReference type="SMART" id="SM00448">
    <property type="entry name" value="REC"/>
    <property type="match status" value="1"/>
</dbReference>
<dbReference type="InterPro" id="IPR001789">
    <property type="entry name" value="Sig_transdc_resp-reg_receiver"/>
</dbReference>
<name>A0A364Y7B9_9BACT</name>
<keyword evidence="4" id="KW-1185">Reference proteome</keyword>
<dbReference type="Pfam" id="PF00072">
    <property type="entry name" value="Response_reg"/>
    <property type="match status" value="1"/>
</dbReference>
<protein>
    <submittedName>
        <fullName evidence="3">Response regulator</fullName>
    </submittedName>
</protein>
<keyword evidence="1" id="KW-0597">Phosphoprotein</keyword>
<feature type="modified residue" description="4-aspartylphosphate" evidence="1">
    <location>
        <position position="58"/>
    </location>
</feature>
<evidence type="ECO:0000313" key="4">
    <source>
        <dbReference type="Proteomes" id="UP000251889"/>
    </source>
</evidence>
<evidence type="ECO:0000259" key="2">
    <source>
        <dbReference type="PROSITE" id="PS50110"/>
    </source>
</evidence>
<dbReference type="OrthoDB" id="7631574at2"/>
<dbReference type="PANTHER" id="PTHR44520">
    <property type="entry name" value="RESPONSE REGULATOR RCP1-RELATED"/>
    <property type="match status" value="1"/>
</dbReference>